<organism evidence="2 3">
    <name type="scientific">Actinomadura hallensis</name>
    <dbReference type="NCBI Taxonomy" id="337895"/>
    <lineage>
        <taxon>Bacteria</taxon>
        <taxon>Bacillati</taxon>
        <taxon>Actinomycetota</taxon>
        <taxon>Actinomycetes</taxon>
        <taxon>Streptosporangiales</taxon>
        <taxon>Thermomonosporaceae</taxon>
        <taxon>Actinomadura</taxon>
    </lineage>
</organism>
<dbReference type="Proteomes" id="UP000316706">
    <property type="component" value="Unassembled WGS sequence"/>
</dbReference>
<dbReference type="RefSeq" id="WP_185758929.1">
    <property type="nucleotide sequence ID" value="NZ_VFPO01000001.1"/>
</dbReference>
<protein>
    <submittedName>
        <fullName evidence="2">Uncharacterized protein</fullName>
    </submittedName>
</protein>
<dbReference type="AlphaFoldDB" id="A0A543IKF7"/>
<evidence type="ECO:0000313" key="2">
    <source>
        <dbReference type="EMBL" id="TQM71055.1"/>
    </source>
</evidence>
<feature type="region of interest" description="Disordered" evidence="1">
    <location>
        <begin position="1"/>
        <end position="50"/>
    </location>
</feature>
<name>A0A543IKF7_9ACTN</name>
<evidence type="ECO:0000256" key="1">
    <source>
        <dbReference type="SAM" id="MobiDB-lite"/>
    </source>
</evidence>
<reference evidence="2 3" key="1">
    <citation type="submission" date="2019-06" db="EMBL/GenBank/DDBJ databases">
        <title>Sequencing the genomes of 1000 actinobacteria strains.</title>
        <authorList>
            <person name="Klenk H.-P."/>
        </authorList>
    </citation>
    <scope>NUCLEOTIDE SEQUENCE [LARGE SCALE GENOMIC DNA]</scope>
    <source>
        <strain evidence="2 3">DSM 45043</strain>
    </source>
</reference>
<sequence>MSDKTAKDKATAKTEPEREERPHRAEGAAGKGQKKKPGDAARKMRAMYKG</sequence>
<accession>A0A543IKF7</accession>
<dbReference type="EMBL" id="VFPO01000001">
    <property type="protein sequence ID" value="TQM71055.1"/>
    <property type="molecule type" value="Genomic_DNA"/>
</dbReference>
<keyword evidence="3" id="KW-1185">Reference proteome</keyword>
<proteinExistence type="predicted"/>
<gene>
    <name evidence="2" type="ORF">FHX41_4805</name>
</gene>
<feature type="compositionally biased region" description="Basic and acidic residues" evidence="1">
    <location>
        <begin position="1"/>
        <end position="26"/>
    </location>
</feature>
<evidence type="ECO:0000313" key="3">
    <source>
        <dbReference type="Proteomes" id="UP000316706"/>
    </source>
</evidence>
<comment type="caution">
    <text evidence="2">The sequence shown here is derived from an EMBL/GenBank/DDBJ whole genome shotgun (WGS) entry which is preliminary data.</text>
</comment>